<dbReference type="PROSITE" id="PS50930">
    <property type="entry name" value="HTH_LYTTR"/>
    <property type="match status" value="1"/>
</dbReference>
<dbReference type="PANTHER" id="PTHR37299:SF1">
    <property type="entry name" value="STAGE 0 SPORULATION PROTEIN A HOMOLOG"/>
    <property type="match status" value="1"/>
</dbReference>
<dbReference type="AlphaFoldDB" id="A0A3S1CQ88"/>
<dbReference type="Gene3D" id="2.40.50.1020">
    <property type="entry name" value="LytTr DNA-binding domain"/>
    <property type="match status" value="1"/>
</dbReference>
<organism evidence="1 2">
    <name type="scientific">Chitinophaga solisilvae</name>
    <dbReference type="NCBI Taxonomy" id="1233460"/>
    <lineage>
        <taxon>Bacteria</taxon>
        <taxon>Pseudomonadati</taxon>
        <taxon>Bacteroidota</taxon>
        <taxon>Chitinophagia</taxon>
        <taxon>Chitinophagales</taxon>
        <taxon>Chitinophagaceae</taxon>
        <taxon>Chitinophaga</taxon>
    </lineage>
</organism>
<reference evidence="1" key="1">
    <citation type="submission" date="2020-05" db="EMBL/GenBank/DDBJ databases">
        <title>Chitinophaga laudate sp. nov., isolated from a tropical peat swamp.</title>
        <authorList>
            <person name="Goh C.B.S."/>
            <person name="Lee M.S."/>
            <person name="Parimannan S."/>
            <person name="Pasbakhsh P."/>
            <person name="Yule C.M."/>
            <person name="Rajandas H."/>
            <person name="Loke S."/>
            <person name="Croft L."/>
            <person name="Tan J.B.L."/>
        </authorList>
    </citation>
    <scope>NUCLEOTIDE SEQUENCE</scope>
    <source>
        <strain evidence="1">Mgbs1</strain>
    </source>
</reference>
<dbReference type="Pfam" id="PF00072">
    <property type="entry name" value="Response_reg"/>
    <property type="match status" value="1"/>
</dbReference>
<dbReference type="OrthoDB" id="9787344at2"/>
<evidence type="ECO:0000313" key="1">
    <source>
        <dbReference type="EMBL" id="NSL86841.1"/>
    </source>
</evidence>
<name>A0A3S1CQ88_9BACT</name>
<dbReference type="InterPro" id="IPR011006">
    <property type="entry name" value="CheY-like_superfamily"/>
</dbReference>
<comment type="caution">
    <text evidence="1">The sequence shown here is derived from an EMBL/GenBank/DDBJ whole genome shotgun (WGS) entry which is preliminary data.</text>
</comment>
<dbReference type="PANTHER" id="PTHR37299">
    <property type="entry name" value="TRANSCRIPTIONAL REGULATOR-RELATED"/>
    <property type="match status" value="1"/>
</dbReference>
<dbReference type="PROSITE" id="PS50110">
    <property type="entry name" value="RESPONSE_REGULATORY"/>
    <property type="match status" value="1"/>
</dbReference>
<dbReference type="Gene3D" id="3.40.50.2300">
    <property type="match status" value="1"/>
</dbReference>
<dbReference type="Proteomes" id="UP000281028">
    <property type="component" value="Unassembled WGS sequence"/>
</dbReference>
<dbReference type="InterPro" id="IPR001789">
    <property type="entry name" value="Sig_transdc_resp-reg_receiver"/>
</dbReference>
<dbReference type="Pfam" id="PF04397">
    <property type="entry name" value="LytTR"/>
    <property type="match status" value="1"/>
</dbReference>
<evidence type="ECO:0000313" key="2">
    <source>
        <dbReference type="Proteomes" id="UP000281028"/>
    </source>
</evidence>
<dbReference type="InterPro" id="IPR046947">
    <property type="entry name" value="LytR-like"/>
</dbReference>
<dbReference type="SMART" id="SM00448">
    <property type="entry name" value="REC"/>
    <property type="match status" value="1"/>
</dbReference>
<dbReference type="InterPro" id="IPR007492">
    <property type="entry name" value="LytTR_DNA-bd_dom"/>
</dbReference>
<gene>
    <name evidence="1" type="ORF">ECE50_008370</name>
</gene>
<dbReference type="GO" id="GO:0003677">
    <property type="term" value="F:DNA binding"/>
    <property type="evidence" value="ECO:0007669"/>
    <property type="project" value="InterPro"/>
</dbReference>
<accession>A0A3S1CQ88</accession>
<dbReference type="EMBL" id="RIAR02000001">
    <property type="protein sequence ID" value="NSL86841.1"/>
    <property type="molecule type" value="Genomic_DNA"/>
</dbReference>
<proteinExistence type="predicted"/>
<keyword evidence="2" id="KW-1185">Reference proteome</keyword>
<dbReference type="GO" id="GO:0000156">
    <property type="term" value="F:phosphorelay response regulator activity"/>
    <property type="evidence" value="ECO:0007669"/>
    <property type="project" value="InterPro"/>
</dbReference>
<dbReference type="SUPFAM" id="SSF52172">
    <property type="entry name" value="CheY-like"/>
    <property type="match status" value="1"/>
</dbReference>
<protein>
    <submittedName>
        <fullName evidence="1">Response regulator transcription factor</fullName>
    </submittedName>
</protein>
<dbReference type="SMART" id="SM00850">
    <property type="entry name" value="LytTR"/>
    <property type="match status" value="1"/>
</dbReference>
<sequence>MIRCLIVDDEPIAHEVLEHFILQTPGLVLSGKARNPVAAFAAMHQSPVDLLFLDINMPLMNGLDFLKSLKNPPAVILTTAYAAHALEGFELDVADYLLKPFSLERFTRAVEKAKRYLAGEVAPQPAAAAPAASPHLLLKGKNGLEKIAFSDICYVEAAGDYMKIFTRQQPFLSLLTMKELEQTLPAAGFVRIHRSYLVAVQAIKILGNAQLTLTDGTVLPVSQSYRHLVLAVFRGA</sequence>